<dbReference type="AlphaFoldDB" id="A0AAE5CBB8"/>
<dbReference type="Proteomes" id="UP000702544">
    <property type="component" value="Unassembled WGS sequence"/>
</dbReference>
<accession>A0AAE5CBB8</accession>
<name>A0AAE5CBB8_9BACT</name>
<reference evidence="1 2" key="1">
    <citation type="submission" date="2020-01" db="EMBL/GenBank/DDBJ databases">
        <title>Genomes assembled from Gulf of Kutch pelagic sediment metagenomes.</title>
        <authorList>
            <person name="Chandrashekar M."/>
            <person name="Mahajan M.S."/>
            <person name="Dave K.J."/>
            <person name="Vatsa P."/>
            <person name="Nathani N.M."/>
        </authorList>
    </citation>
    <scope>NUCLEOTIDE SEQUENCE [LARGE SCALE GENOMIC DNA]</scope>
    <source>
        <strain evidence="1">KS3-K002</strain>
    </source>
</reference>
<evidence type="ECO:0000313" key="2">
    <source>
        <dbReference type="Proteomes" id="UP000702544"/>
    </source>
</evidence>
<proteinExistence type="predicted"/>
<protein>
    <submittedName>
        <fullName evidence="1">Uncharacterized protein</fullName>
    </submittedName>
</protein>
<gene>
    <name evidence="1" type="ORF">GWO12_11065</name>
</gene>
<organism evidence="1 2">
    <name type="scientific">Candidatus Kutchimonas denitrificans</name>
    <dbReference type="NCBI Taxonomy" id="3056748"/>
    <lineage>
        <taxon>Bacteria</taxon>
        <taxon>Pseudomonadati</taxon>
        <taxon>Gemmatimonadota</taxon>
        <taxon>Gemmatimonadia</taxon>
        <taxon>Candidatus Palauibacterales</taxon>
        <taxon>Candidatus Palauibacteraceae</taxon>
        <taxon>Candidatus Kutchimonas</taxon>
    </lineage>
</organism>
<evidence type="ECO:0000313" key="1">
    <source>
        <dbReference type="EMBL" id="NIR75632.1"/>
    </source>
</evidence>
<comment type="caution">
    <text evidence="1">The sequence shown here is derived from an EMBL/GenBank/DDBJ whole genome shotgun (WGS) entry which is preliminary data.</text>
</comment>
<dbReference type="EMBL" id="JAACAK010000085">
    <property type="protein sequence ID" value="NIR75632.1"/>
    <property type="molecule type" value="Genomic_DNA"/>
</dbReference>
<sequence>MLLATAALPVGLGACSEVEIMDTAVVVADAPAEFRAIASLRWHAGDSLARWEIGAYVAPGWNDEVPRQAGDTLWIGGQPLAASPIDETGQRNYRTTIYTEPQTAHERPITIVPPDVEDMAATPVTIIGVGWMAADTVRWAPATDLSISLELPPEGPEPEPSSVNWSFRVSRAYMSISISDEGLPPSNLTIPASLLPDSGEPLRAALSLRMYRYEDPTGISDYVTGYTVAVQLEWPVRICEPGAC</sequence>